<evidence type="ECO:0000313" key="3">
    <source>
        <dbReference type="EMBL" id="GAO30608.1"/>
    </source>
</evidence>
<dbReference type="Proteomes" id="UP000032900">
    <property type="component" value="Unassembled WGS sequence"/>
</dbReference>
<reference evidence="3 4" key="1">
    <citation type="journal article" date="2015" name="Microbes Environ.">
        <title>Distribution and evolution of nitrogen fixation genes in the phylum bacteroidetes.</title>
        <authorList>
            <person name="Inoue J."/>
            <person name="Oshima K."/>
            <person name="Suda W."/>
            <person name="Sakamoto M."/>
            <person name="Iino T."/>
            <person name="Noda S."/>
            <person name="Hongoh Y."/>
            <person name="Hattori M."/>
            <person name="Ohkuma M."/>
        </authorList>
    </citation>
    <scope>NUCLEOTIDE SEQUENCE [LARGE SCALE GENOMIC DNA]</scope>
    <source>
        <strain evidence="3">JCM 15548</strain>
    </source>
</reference>
<dbReference type="InterPro" id="IPR004629">
    <property type="entry name" value="WecG_TagA_CpsF"/>
</dbReference>
<dbReference type="GO" id="GO:0016758">
    <property type="term" value="F:hexosyltransferase activity"/>
    <property type="evidence" value="ECO:0007669"/>
    <property type="project" value="TreeGrafter"/>
</dbReference>
<evidence type="ECO:0000256" key="2">
    <source>
        <dbReference type="ARBA" id="ARBA00022679"/>
    </source>
</evidence>
<dbReference type="Pfam" id="PF03808">
    <property type="entry name" value="Glyco_tran_WecG"/>
    <property type="match status" value="1"/>
</dbReference>
<dbReference type="OrthoDB" id="9771846at2"/>
<accession>A0A0E9LZ75</accession>
<proteinExistence type="predicted"/>
<dbReference type="RefSeq" id="WP_062125712.1">
    <property type="nucleotide sequence ID" value="NZ_BAZW01000026.1"/>
</dbReference>
<dbReference type="EMBL" id="BAZW01000026">
    <property type="protein sequence ID" value="GAO30608.1"/>
    <property type="molecule type" value="Genomic_DNA"/>
</dbReference>
<keyword evidence="2 3" id="KW-0808">Transferase</keyword>
<evidence type="ECO:0000313" key="4">
    <source>
        <dbReference type="Proteomes" id="UP000032900"/>
    </source>
</evidence>
<dbReference type="AlphaFoldDB" id="A0A0E9LZ75"/>
<dbReference type="PANTHER" id="PTHR34136">
    <property type="match status" value="1"/>
</dbReference>
<dbReference type="CDD" id="cd06533">
    <property type="entry name" value="Glyco_transf_WecG_TagA"/>
    <property type="match status" value="1"/>
</dbReference>
<keyword evidence="4" id="KW-1185">Reference proteome</keyword>
<comment type="caution">
    <text evidence="3">The sequence shown here is derived from an EMBL/GenBank/DDBJ whole genome shotgun (WGS) entry which is preliminary data.</text>
</comment>
<protein>
    <submittedName>
        <fullName evidence="3">N-acetylmannosaminyltransferase</fullName>
    </submittedName>
</protein>
<gene>
    <name evidence="3" type="ORF">JCM15548_12895</name>
</gene>
<dbReference type="STRING" id="1236989.JCM15548_12895"/>
<sequence>MEKEYLIFNTRINALTMDETVSLILERIKEGRFTQQISLNAAKVVAIQDDIYLRESVLDADIINADGMSVVWASKFLGKPLPERVPGIDLMLRLLSIAKENQLKCYFLGAESNILAKLVSIVGQRYGKEVIGGYHHGYFDEERDLEITDEIVNSGADLLFVGISSPRKEYLVNKIKNKIQLPFVMGVGGSFDVLAGKTRRAPIWMQKSGLEWFYRFIQEPNRMWKRYLIGNSKFIILVLKEKLHSIFK</sequence>
<dbReference type="PANTHER" id="PTHR34136:SF1">
    <property type="entry name" value="UDP-N-ACETYL-D-MANNOSAMINURONIC ACID TRANSFERASE"/>
    <property type="match status" value="1"/>
</dbReference>
<evidence type="ECO:0000256" key="1">
    <source>
        <dbReference type="ARBA" id="ARBA00022676"/>
    </source>
</evidence>
<keyword evidence="1" id="KW-0328">Glycosyltransferase</keyword>
<name>A0A0E9LZ75_9BACT</name>
<organism evidence="3 4">
    <name type="scientific">Geofilum rubicundum JCM 15548</name>
    <dbReference type="NCBI Taxonomy" id="1236989"/>
    <lineage>
        <taxon>Bacteria</taxon>
        <taxon>Pseudomonadati</taxon>
        <taxon>Bacteroidota</taxon>
        <taxon>Bacteroidia</taxon>
        <taxon>Marinilabiliales</taxon>
        <taxon>Marinilabiliaceae</taxon>
        <taxon>Geofilum</taxon>
    </lineage>
</organism>
<dbReference type="NCBIfam" id="TIGR00696">
    <property type="entry name" value="wecG_tagA_cpsF"/>
    <property type="match status" value="1"/>
</dbReference>